<dbReference type="AlphaFoldDB" id="A0AB73ICM9"/>
<comment type="caution">
    <text evidence="1">The sequence shown here is derived from an EMBL/GenBank/DDBJ whole genome shotgun (WGS) entry which is preliminary data.</text>
</comment>
<dbReference type="RefSeq" id="WP_087751951.1">
    <property type="nucleotide sequence ID" value="NZ_JAURTK010000003.1"/>
</dbReference>
<accession>A0AB73ICM9</accession>
<reference evidence="1" key="1">
    <citation type="submission" date="2023-07" db="EMBL/GenBank/DDBJ databases">
        <title>Sorghum-associated microbial communities from plants grown in Nebraska, USA.</title>
        <authorList>
            <person name="Schachtman D."/>
        </authorList>
    </citation>
    <scope>NUCLEOTIDE SEQUENCE</scope>
    <source>
        <strain evidence="1">DS1061</strain>
    </source>
</reference>
<dbReference type="GeneID" id="97032685"/>
<evidence type="ECO:0000313" key="2">
    <source>
        <dbReference type="Proteomes" id="UP001229486"/>
    </source>
</evidence>
<protein>
    <recommendedName>
        <fullName evidence="3">DUF4375 domain-containing protein</fullName>
    </recommendedName>
</protein>
<dbReference type="EMBL" id="JAURTK010000003">
    <property type="protein sequence ID" value="MDP9647791.1"/>
    <property type="molecule type" value="Genomic_DNA"/>
</dbReference>
<dbReference type="Proteomes" id="UP001229486">
    <property type="component" value="Unassembled WGS sequence"/>
</dbReference>
<proteinExistence type="predicted"/>
<gene>
    <name evidence="1" type="ORF">J2793_003237</name>
</gene>
<evidence type="ECO:0008006" key="3">
    <source>
        <dbReference type="Google" id="ProtNLM"/>
    </source>
</evidence>
<sequence>MTSLQQIFTTVRSHLLAQMAVSEDDSGSCRLRGRDGRRCAIGALIHDEHYSPALEEFGIGYYQAGEGGPLLRALAMSGVNAYEPRVIALLQELEDVHDEGDVARWHEQFEDVARRHLREHVAETAAWPELAEAA</sequence>
<evidence type="ECO:0000313" key="1">
    <source>
        <dbReference type="EMBL" id="MDP9647791.1"/>
    </source>
</evidence>
<organism evidence="1 2">
    <name type="scientific">Paraburkholderia caledonica</name>
    <dbReference type="NCBI Taxonomy" id="134536"/>
    <lineage>
        <taxon>Bacteria</taxon>
        <taxon>Pseudomonadati</taxon>
        <taxon>Pseudomonadota</taxon>
        <taxon>Betaproteobacteria</taxon>
        <taxon>Burkholderiales</taxon>
        <taxon>Burkholderiaceae</taxon>
        <taxon>Paraburkholderia</taxon>
    </lineage>
</organism>
<name>A0AB73ICM9_9BURK</name>